<feature type="region of interest" description="Disordered" evidence="2">
    <location>
        <begin position="78"/>
        <end position="112"/>
    </location>
</feature>
<dbReference type="RefSeq" id="XP_020192679.2">
    <property type="nucleotide sequence ID" value="XM_020337090.4"/>
</dbReference>
<name>A0A453AC29_AEGTS</name>
<evidence type="ECO:0000313" key="4">
    <source>
        <dbReference type="EnsemblPlants" id="AET2Gv20065900.1"/>
    </source>
</evidence>
<dbReference type="AlphaFoldDB" id="A0A453AC29"/>
<evidence type="ECO:0000256" key="1">
    <source>
        <dbReference type="ARBA" id="ARBA00009199"/>
    </source>
</evidence>
<accession>A0A453AC29</accession>
<dbReference type="PROSITE" id="PS00571">
    <property type="entry name" value="AMIDASES"/>
    <property type="match status" value="1"/>
</dbReference>
<feature type="domain" description="Amidase" evidence="3">
    <location>
        <begin position="277"/>
        <end position="688"/>
    </location>
</feature>
<dbReference type="STRING" id="200361.A0A453AC29"/>
<reference evidence="4" key="5">
    <citation type="journal article" date="2021" name="G3 (Bethesda)">
        <title>Aegilops tauschii genome assembly Aet v5.0 features greater sequence contiguity and improved annotation.</title>
        <authorList>
            <person name="Wang L."/>
            <person name="Zhu T."/>
            <person name="Rodriguez J.C."/>
            <person name="Deal K.R."/>
            <person name="Dubcovsky J."/>
            <person name="McGuire P.E."/>
            <person name="Lux T."/>
            <person name="Spannagl M."/>
            <person name="Mayer K.F.X."/>
            <person name="Baldrich P."/>
            <person name="Meyers B.C."/>
            <person name="Huo N."/>
            <person name="Gu Y.Q."/>
            <person name="Zhou H."/>
            <person name="Devos K.M."/>
            <person name="Bennetzen J.L."/>
            <person name="Unver T."/>
            <person name="Budak H."/>
            <person name="Gulick P.J."/>
            <person name="Galiba G."/>
            <person name="Kalapos B."/>
            <person name="Nelson D.R."/>
            <person name="Li P."/>
            <person name="You F.M."/>
            <person name="Luo M.C."/>
            <person name="Dvorak J."/>
        </authorList>
    </citation>
    <scope>NUCLEOTIDE SEQUENCE [LARGE SCALE GENOMIC DNA]</scope>
    <source>
        <strain evidence="4">cv. AL8/78</strain>
    </source>
</reference>
<sequence length="714" mass="77295">MCATLILAGQSCNQSAAPLLLPRLAASGSCNGHYFLAIHPIHPPFLPPVPGRRHHHKTPLPGARGRALVPAARPQLRIHSAPAPARGEGPRNRPGTDQMGGGSGGRGKGMPRAMAPVEEVDVAAVRYKPAELQAPHLTGFPLRAFVWLLESPLLGPLVTSILKKQNNMTQMLQHTVIPERPMFYPEYPPQEPERGVVTLGDDRDPVDRVEEALSCLAPYDPSGRFTSADEKNPFLYWKIRDFAYAYRSGITTPSAVAELVIAGVEEWNNKKPPMPMLIFFKADDLRKQADASTKRFEKGSPISVLDGIFFAVKDDIDCLPYPSKSATTFFDEIRPVEKDAVAVSRLRKCGVIFIGKANMHELGLGVTGNNPNYGTVRNPHSVDRYTGGSSSGPAALVSSGLCSGAIGTDGGGSVRIPSSLCGIVGLKTTFGRTDMTGVVCDAGTVEVASPLTSSVEDSVLLYSALAGSRPMDKLTLRPSLLCVPNLVSSENSKILQSVKVGKYTEWFHDVPDNEVSNTCEDALNLLCSTFGCQIEEIILPELEEMRTAHLVSIGSEAFSDMNAHYQAGRRTEMTLDTRASLALFKSFTSADYVAAQCLRRRIMYYHMEAFKKVDVIATPTTGMTAPKIPPSALKGESDYVVSAKLMQFIFAGNLLGLPAISVPVGHDKQGLPIGLQLIGRPWGEASLLRVASAVEELCLKRRSRPSTFYDILKT</sequence>
<dbReference type="Pfam" id="PF01425">
    <property type="entry name" value="Amidase"/>
    <property type="match status" value="1"/>
</dbReference>
<comment type="similarity">
    <text evidence="1">Belongs to the amidase family.</text>
</comment>
<reference evidence="4" key="4">
    <citation type="submission" date="2019-03" db="UniProtKB">
        <authorList>
            <consortium name="EnsemblPlants"/>
        </authorList>
    </citation>
    <scope>IDENTIFICATION</scope>
</reference>
<dbReference type="GO" id="GO:0070291">
    <property type="term" value="P:N-acylethanolamine metabolic process"/>
    <property type="evidence" value="ECO:0007669"/>
    <property type="project" value="TreeGrafter"/>
</dbReference>
<dbReference type="SUPFAM" id="SSF75304">
    <property type="entry name" value="Amidase signature (AS) enzymes"/>
    <property type="match status" value="1"/>
</dbReference>
<dbReference type="InterPro" id="IPR020556">
    <property type="entry name" value="Amidase_CS"/>
</dbReference>
<dbReference type="GO" id="GO:0047412">
    <property type="term" value="F:N-(long-chain-acyl)ethanolamine deacylase activity"/>
    <property type="evidence" value="ECO:0007669"/>
    <property type="project" value="TreeGrafter"/>
</dbReference>
<evidence type="ECO:0000313" key="5">
    <source>
        <dbReference type="Proteomes" id="UP000015105"/>
    </source>
</evidence>
<feature type="compositionally biased region" description="Gly residues" evidence="2">
    <location>
        <begin position="98"/>
        <end position="108"/>
    </location>
</feature>
<reference evidence="5" key="1">
    <citation type="journal article" date="2014" name="Science">
        <title>Ancient hybridizations among the ancestral genomes of bread wheat.</title>
        <authorList>
            <consortium name="International Wheat Genome Sequencing Consortium,"/>
            <person name="Marcussen T."/>
            <person name="Sandve S.R."/>
            <person name="Heier L."/>
            <person name="Spannagl M."/>
            <person name="Pfeifer M."/>
            <person name="Jakobsen K.S."/>
            <person name="Wulff B.B."/>
            <person name="Steuernagel B."/>
            <person name="Mayer K.F."/>
            <person name="Olsen O.A."/>
        </authorList>
    </citation>
    <scope>NUCLEOTIDE SEQUENCE [LARGE SCALE GENOMIC DNA]</scope>
    <source>
        <strain evidence="5">cv. AL8/78</strain>
    </source>
</reference>
<keyword evidence="5" id="KW-1185">Reference proteome</keyword>
<reference evidence="4" key="3">
    <citation type="journal article" date="2017" name="Nature">
        <title>Genome sequence of the progenitor of the wheat D genome Aegilops tauschii.</title>
        <authorList>
            <person name="Luo M.C."/>
            <person name="Gu Y.Q."/>
            <person name="Puiu D."/>
            <person name="Wang H."/>
            <person name="Twardziok S.O."/>
            <person name="Deal K.R."/>
            <person name="Huo N."/>
            <person name="Zhu T."/>
            <person name="Wang L."/>
            <person name="Wang Y."/>
            <person name="McGuire P.E."/>
            <person name="Liu S."/>
            <person name="Long H."/>
            <person name="Ramasamy R.K."/>
            <person name="Rodriguez J.C."/>
            <person name="Van S.L."/>
            <person name="Yuan L."/>
            <person name="Wang Z."/>
            <person name="Xia Z."/>
            <person name="Xiao L."/>
            <person name="Anderson O.D."/>
            <person name="Ouyang S."/>
            <person name="Liang Y."/>
            <person name="Zimin A.V."/>
            <person name="Pertea G."/>
            <person name="Qi P."/>
            <person name="Bennetzen J.L."/>
            <person name="Dai X."/>
            <person name="Dawson M.W."/>
            <person name="Muller H.G."/>
            <person name="Kugler K."/>
            <person name="Rivarola-Duarte L."/>
            <person name="Spannagl M."/>
            <person name="Mayer K.F.X."/>
            <person name="Lu F.H."/>
            <person name="Bevan M.W."/>
            <person name="Leroy P."/>
            <person name="Li P."/>
            <person name="You F.M."/>
            <person name="Sun Q."/>
            <person name="Liu Z."/>
            <person name="Lyons E."/>
            <person name="Wicker T."/>
            <person name="Salzberg S.L."/>
            <person name="Devos K.M."/>
            <person name="Dvorak J."/>
        </authorList>
    </citation>
    <scope>NUCLEOTIDE SEQUENCE [LARGE SCALE GENOMIC DNA]</scope>
    <source>
        <strain evidence="4">cv. AL8/78</strain>
    </source>
</reference>
<dbReference type="InterPro" id="IPR036928">
    <property type="entry name" value="AS_sf"/>
</dbReference>
<dbReference type="Proteomes" id="UP000015105">
    <property type="component" value="Chromosome 2D"/>
</dbReference>
<dbReference type="Gene3D" id="3.90.1300.10">
    <property type="entry name" value="Amidase signature (AS) domain"/>
    <property type="match status" value="1"/>
</dbReference>
<proteinExistence type="inferred from homology"/>
<dbReference type="GeneID" id="109778527"/>
<organism evidence="4 5">
    <name type="scientific">Aegilops tauschii subsp. strangulata</name>
    <name type="common">Goatgrass</name>
    <dbReference type="NCBI Taxonomy" id="200361"/>
    <lineage>
        <taxon>Eukaryota</taxon>
        <taxon>Viridiplantae</taxon>
        <taxon>Streptophyta</taxon>
        <taxon>Embryophyta</taxon>
        <taxon>Tracheophyta</taxon>
        <taxon>Spermatophyta</taxon>
        <taxon>Magnoliopsida</taxon>
        <taxon>Liliopsida</taxon>
        <taxon>Poales</taxon>
        <taxon>Poaceae</taxon>
        <taxon>BOP clade</taxon>
        <taxon>Pooideae</taxon>
        <taxon>Triticodae</taxon>
        <taxon>Triticeae</taxon>
        <taxon>Triticinae</taxon>
        <taxon>Aegilops</taxon>
    </lineage>
</organism>
<evidence type="ECO:0000256" key="2">
    <source>
        <dbReference type="SAM" id="MobiDB-lite"/>
    </source>
</evidence>
<evidence type="ECO:0000259" key="3">
    <source>
        <dbReference type="Pfam" id="PF01425"/>
    </source>
</evidence>
<reference evidence="5" key="2">
    <citation type="journal article" date="2017" name="Nat. Plants">
        <title>The Aegilops tauschii genome reveals multiple impacts of transposons.</title>
        <authorList>
            <person name="Zhao G."/>
            <person name="Zou C."/>
            <person name="Li K."/>
            <person name="Wang K."/>
            <person name="Li T."/>
            <person name="Gao L."/>
            <person name="Zhang X."/>
            <person name="Wang H."/>
            <person name="Yang Z."/>
            <person name="Liu X."/>
            <person name="Jiang W."/>
            <person name="Mao L."/>
            <person name="Kong X."/>
            <person name="Jiao Y."/>
            <person name="Jia J."/>
        </authorList>
    </citation>
    <scope>NUCLEOTIDE SEQUENCE [LARGE SCALE GENOMIC DNA]</scope>
    <source>
        <strain evidence="5">cv. AL8/78</strain>
    </source>
</reference>
<dbReference type="PANTHER" id="PTHR11895:SF156">
    <property type="entry name" value="FATTY ACID AMIDE HYDROLASE"/>
    <property type="match status" value="1"/>
</dbReference>
<dbReference type="PANTHER" id="PTHR11895">
    <property type="entry name" value="TRANSAMIDASE"/>
    <property type="match status" value="1"/>
</dbReference>
<protein>
    <recommendedName>
        <fullName evidence="3">Amidase domain-containing protein</fullName>
    </recommendedName>
</protein>
<dbReference type="EnsemblPlants" id="AET2Gv20065900.1">
    <property type="protein sequence ID" value="AET2Gv20065900.1"/>
    <property type="gene ID" value="AET2Gv20065900"/>
</dbReference>
<dbReference type="InterPro" id="IPR000120">
    <property type="entry name" value="Amidase"/>
</dbReference>
<dbReference type="Gramene" id="AET2Gv20065900.1">
    <property type="protein sequence ID" value="AET2Gv20065900.1"/>
    <property type="gene ID" value="AET2Gv20065900"/>
</dbReference>
<dbReference type="InterPro" id="IPR023631">
    <property type="entry name" value="Amidase_dom"/>
</dbReference>
<dbReference type="GO" id="GO:0016020">
    <property type="term" value="C:membrane"/>
    <property type="evidence" value="ECO:0007669"/>
    <property type="project" value="TreeGrafter"/>
</dbReference>